<keyword evidence="1" id="KW-1185">Reference proteome</keyword>
<sequence length="521" mass="60182">MDDQLEEMIRDVGPKSFKRAHMYGSLCSDSEKPLYPNCTKFTRLLAILRLFNLKARNGWSDKSFTELLELLKEMLSKGNTLPSRNYEAKKVLCPMGLEYKKIHGCPNDSKVLWYLPIVFRLKRLFANADNAKLMRWHEDERKCDGQLRHPTDCLQWKTIDSMFPHFSKEPRNVRLGLATDGMNPFGNLSTKHSSWPVLLVIYNLPPWLCMKRKYVILSMMISGPRQPGNDIDVYLTPLVEDLKMLWEKGIDVYDGYSCESFKLHATLFFTINDFSAYGNLCRFLQPNHPYRRLKKAFNGCQEYGIAPTALTGEQVYDRVKNLNVVLGKSKKQLKEKNIWKKRSIFFYLPYWKVLDVRHCIDVMHVEKNVCDSVIGTLLNLKGKTKDGLKSRLDLQLMGIREQLYPQPMGKRTYLSPACHTLSKKVKTSFCQSLRGVKVSYGYSSNVKSLVSMKDLKLVGLKSHDCHVLMQQFLPIAIRDVLPKNVRQVIIRLCLFFNGICSKVINPQKLDDLENEAVLILC</sequence>
<dbReference type="InterPro" id="IPR004242">
    <property type="entry name" value="Transposase_21"/>
</dbReference>
<dbReference type="Proteomes" id="UP000694853">
    <property type="component" value="Unplaced"/>
</dbReference>
<dbReference type="PANTHER" id="PTHR10775">
    <property type="entry name" value="OS08G0208400 PROTEIN"/>
    <property type="match status" value="1"/>
</dbReference>
<evidence type="ECO:0000313" key="2">
    <source>
        <dbReference type="RefSeq" id="XP_027362812.1"/>
    </source>
</evidence>
<dbReference type="Pfam" id="PF02992">
    <property type="entry name" value="Transposase_21"/>
    <property type="match status" value="1"/>
</dbReference>
<dbReference type="PANTHER" id="PTHR10775:SF182">
    <property type="entry name" value="TRANSPOSON, EN_SPM-LIKE, TRANSPOSASE-ASSOCIATED DOMAIN PROTEIN-RELATED"/>
    <property type="match status" value="1"/>
</dbReference>
<dbReference type="AlphaFoldDB" id="A0A8B8M510"/>
<name>A0A8B8M510_ABRPR</name>
<accession>A0A8B8M510</accession>
<organism evidence="1 2">
    <name type="scientific">Abrus precatorius</name>
    <name type="common">Indian licorice</name>
    <name type="synonym">Glycine abrus</name>
    <dbReference type="NCBI Taxonomy" id="3816"/>
    <lineage>
        <taxon>Eukaryota</taxon>
        <taxon>Viridiplantae</taxon>
        <taxon>Streptophyta</taxon>
        <taxon>Embryophyta</taxon>
        <taxon>Tracheophyta</taxon>
        <taxon>Spermatophyta</taxon>
        <taxon>Magnoliopsida</taxon>
        <taxon>eudicotyledons</taxon>
        <taxon>Gunneridae</taxon>
        <taxon>Pentapetalae</taxon>
        <taxon>rosids</taxon>
        <taxon>fabids</taxon>
        <taxon>Fabales</taxon>
        <taxon>Fabaceae</taxon>
        <taxon>Papilionoideae</taxon>
        <taxon>50 kb inversion clade</taxon>
        <taxon>NPAAA clade</taxon>
        <taxon>indigoferoid/millettioid clade</taxon>
        <taxon>Abreae</taxon>
        <taxon>Abrus</taxon>
    </lineage>
</organism>
<protein>
    <submittedName>
        <fullName evidence="2">Uncharacterized protein LOC113870421</fullName>
    </submittedName>
</protein>
<reference evidence="1" key="1">
    <citation type="journal article" date="2019" name="Toxins">
        <title>Detection of Abrin-Like and Prepropulchellin-Like Toxin Genes and Transcripts Using Whole Genome Sequencing and Full-Length Transcript Sequencing of Abrus precatorius.</title>
        <authorList>
            <person name="Hovde B.T."/>
            <person name="Daligault H.E."/>
            <person name="Hanschen E.R."/>
            <person name="Kunde Y.A."/>
            <person name="Johnson M.B."/>
            <person name="Starkenburg S.R."/>
            <person name="Johnson S.L."/>
        </authorList>
    </citation>
    <scope>NUCLEOTIDE SEQUENCE [LARGE SCALE GENOMIC DNA]</scope>
</reference>
<dbReference type="KEGG" id="aprc:113870421"/>
<dbReference type="GeneID" id="113870421"/>
<proteinExistence type="predicted"/>
<evidence type="ECO:0000313" key="1">
    <source>
        <dbReference type="Proteomes" id="UP000694853"/>
    </source>
</evidence>
<gene>
    <name evidence="2" type="primary">LOC113870421</name>
</gene>
<dbReference type="RefSeq" id="XP_027362812.1">
    <property type="nucleotide sequence ID" value="XM_027507011.1"/>
</dbReference>
<dbReference type="OrthoDB" id="1033024at2759"/>
<reference evidence="2" key="2">
    <citation type="submission" date="2025-08" db="UniProtKB">
        <authorList>
            <consortium name="RefSeq"/>
        </authorList>
    </citation>
    <scope>IDENTIFICATION</scope>
    <source>
        <tissue evidence="2">Young leaves</tissue>
    </source>
</reference>